<comment type="subcellular location">
    <subcellularLocation>
        <location evidence="2">Cell membrane</location>
        <topology evidence="2">Multi-pass membrane protein</topology>
    </subcellularLocation>
</comment>
<feature type="transmembrane region" description="Helical" evidence="13">
    <location>
        <begin position="134"/>
        <end position="152"/>
    </location>
</feature>
<evidence type="ECO:0000256" key="3">
    <source>
        <dbReference type="ARBA" id="ARBA00010199"/>
    </source>
</evidence>
<evidence type="ECO:0000313" key="14">
    <source>
        <dbReference type="EMBL" id="SFW23082.1"/>
    </source>
</evidence>
<feature type="transmembrane region" description="Helical" evidence="13">
    <location>
        <begin position="98"/>
        <end position="122"/>
    </location>
</feature>
<dbReference type="InterPro" id="IPR050222">
    <property type="entry name" value="MATE_MdtK"/>
</dbReference>
<evidence type="ECO:0000256" key="1">
    <source>
        <dbReference type="ARBA" id="ARBA00003408"/>
    </source>
</evidence>
<keyword evidence="10" id="KW-0406">Ion transport</keyword>
<evidence type="ECO:0000256" key="4">
    <source>
        <dbReference type="ARBA" id="ARBA00020268"/>
    </source>
</evidence>
<proteinExistence type="inferred from homology"/>
<evidence type="ECO:0000256" key="2">
    <source>
        <dbReference type="ARBA" id="ARBA00004651"/>
    </source>
</evidence>
<sequence>MKNNDFTSGAILPKLMKFMLPVLFAMFLQAMYGAVDLLVVGRFGSTADVSAVSTGSQIITTLTNLIVSFSMGITVAVGQRIGQKRPKDAAQTIGTGMVIFAVTGLVFTLISIIGASGLASIMQAPKEAFELTSGYIRICGGGFIVITAYNLLGSIFRGLGDSKTPLIAVGIACLFNIIGDLVFVAGFHLGASGAALATVMAQLISVIISFFMIRHTKLPFEFHKSNIKLIKSVAAVIIRIGTPIALQDFLVSISFLVMLGIVNRIGVTASAGVGVAEKVCVFIMLVPISFMQSMTAFVAQNYGAGQMKRANTALKTGIAVSFAFGIAMFFITFFRGDLLAGIFSPEADTVKAAWDYLKAYAIDCLNTCFLFCFIGYYNGIEKTKFVMLQGICGAFLVRIPFAFLMQKIGNNSLFLIGMAIPCSTVLQIAMCFAAYFYFRSKNQISCDMTENKTEL</sequence>
<dbReference type="Proteomes" id="UP000183461">
    <property type="component" value="Unassembled WGS sequence"/>
</dbReference>
<evidence type="ECO:0000256" key="6">
    <source>
        <dbReference type="ARBA" id="ARBA00022449"/>
    </source>
</evidence>
<feature type="transmembrane region" description="Helical" evidence="13">
    <location>
        <begin position="281"/>
        <end position="304"/>
    </location>
</feature>
<evidence type="ECO:0000256" key="12">
    <source>
        <dbReference type="ARBA" id="ARBA00031636"/>
    </source>
</evidence>
<evidence type="ECO:0000256" key="7">
    <source>
        <dbReference type="ARBA" id="ARBA00022475"/>
    </source>
</evidence>
<dbReference type="GO" id="GO:0042910">
    <property type="term" value="F:xenobiotic transmembrane transporter activity"/>
    <property type="evidence" value="ECO:0007669"/>
    <property type="project" value="InterPro"/>
</dbReference>
<feature type="transmembrane region" description="Helical" evidence="13">
    <location>
        <begin position="412"/>
        <end position="438"/>
    </location>
</feature>
<feature type="transmembrane region" description="Helical" evidence="13">
    <location>
        <begin position="316"/>
        <end position="336"/>
    </location>
</feature>
<keyword evidence="11 13" id="KW-0472">Membrane</keyword>
<dbReference type="Pfam" id="PF01554">
    <property type="entry name" value="MatE"/>
    <property type="match status" value="2"/>
</dbReference>
<dbReference type="InterPro" id="IPR048279">
    <property type="entry name" value="MdtK-like"/>
</dbReference>
<feature type="transmembrane region" description="Helical" evidence="13">
    <location>
        <begin position="164"/>
        <end position="187"/>
    </location>
</feature>
<dbReference type="GO" id="GO:0006811">
    <property type="term" value="P:monoatomic ion transport"/>
    <property type="evidence" value="ECO:0007669"/>
    <property type="project" value="UniProtKB-KW"/>
</dbReference>
<evidence type="ECO:0000256" key="8">
    <source>
        <dbReference type="ARBA" id="ARBA00022692"/>
    </source>
</evidence>
<name>A0A1K1MIV6_RUMFL</name>
<feature type="transmembrane region" description="Helical" evidence="13">
    <location>
        <begin position="55"/>
        <end position="77"/>
    </location>
</feature>
<feature type="transmembrane region" description="Helical" evidence="13">
    <location>
        <begin position="356"/>
        <end position="378"/>
    </location>
</feature>
<feature type="transmembrane region" description="Helical" evidence="13">
    <location>
        <begin position="385"/>
        <end position="406"/>
    </location>
</feature>
<evidence type="ECO:0000256" key="9">
    <source>
        <dbReference type="ARBA" id="ARBA00022989"/>
    </source>
</evidence>
<reference evidence="14 15" key="1">
    <citation type="submission" date="2016-11" db="EMBL/GenBank/DDBJ databases">
        <authorList>
            <person name="Jaros S."/>
            <person name="Januszkiewicz K."/>
            <person name="Wedrychowicz H."/>
        </authorList>
    </citation>
    <scope>NUCLEOTIDE SEQUENCE [LARGE SCALE GENOMIC DNA]</scope>
    <source>
        <strain evidence="14 15">YL228</strain>
    </source>
</reference>
<comment type="similarity">
    <text evidence="3">Belongs to the multi antimicrobial extrusion (MATE) (TC 2.A.66.1) family.</text>
</comment>
<evidence type="ECO:0000313" key="15">
    <source>
        <dbReference type="Proteomes" id="UP000183461"/>
    </source>
</evidence>
<keyword evidence="9 13" id="KW-1133">Transmembrane helix</keyword>
<accession>A0A1K1MIV6</accession>
<dbReference type="InterPro" id="IPR002528">
    <property type="entry name" value="MATE_fam"/>
</dbReference>
<dbReference type="PIRSF" id="PIRSF006603">
    <property type="entry name" value="DinF"/>
    <property type="match status" value="1"/>
</dbReference>
<feature type="transmembrane region" description="Helical" evidence="13">
    <location>
        <begin position="20"/>
        <end position="43"/>
    </location>
</feature>
<feature type="transmembrane region" description="Helical" evidence="13">
    <location>
        <begin position="193"/>
        <end position="213"/>
    </location>
</feature>
<dbReference type="EMBL" id="FPIP01000002">
    <property type="protein sequence ID" value="SFW23082.1"/>
    <property type="molecule type" value="Genomic_DNA"/>
</dbReference>
<dbReference type="PANTHER" id="PTHR43298">
    <property type="entry name" value="MULTIDRUG RESISTANCE PROTEIN NORM-RELATED"/>
    <property type="match status" value="1"/>
</dbReference>
<evidence type="ECO:0000256" key="10">
    <source>
        <dbReference type="ARBA" id="ARBA00023065"/>
    </source>
</evidence>
<keyword evidence="6" id="KW-0050">Antiport</keyword>
<keyword evidence="7" id="KW-1003">Cell membrane</keyword>
<dbReference type="GO" id="GO:0015297">
    <property type="term" value="F:antiporter activity"/>
    <property type="evidence" value="ECO:0007669"/>
    <property type="project" value="UniProtKB-KW"/>
</dbReference>
<dbReference type="NCBIfam" id="TIGR00797">
    <property type="entry name" value="matE"/>
    <property type="match status" value="1"/>
</dbReference>
<dbReference type="AlphaFoldDB" id="A0A1K1MIV6"/>
<dbReference type="PANTHER" id="PTHR43298:SF2">
    <property type="entry name" value="FMN_FAD EXPORTER YEEO-RELATED"/>
    <property type="match status" value="1"/>
</dbReference>
<feature type="transmembrane region" description="Helical" evidence="13">
    <location>
        <begin position="233"/>
        <end position="261"/>
    </location>
</feature>
<keyword evidence="8 13" id="KW-0812">Transmembrane</keyword>
<dbReference type="RefSeq" id="WP_072299610.1">
    <property type="nucleotide sequence ID" value="NZ_FPIP01000002.1"/>
</dbReference>
<comment type="function">
    <text evidence="1">Multidrug efflux pump.</text>
</comment>
<dbReference type="CDD" id="cd13138">
    <property type="entry name" value="MATE_yoeA_like"/>
    <property type="match status" value="1"/>
</dbReference>
<evidence type="ECO:0000256" key="11">
    <source>
        <dbReference type="ARBA" id="ARBA00023136"/>
    </source>
</evidence>
<evidence type="ECO:0000256" key="5">
    <source>
        <dbReference type="ARBA" id="ARBA00022448"/>
    </source>
</evidence>
<dbReference type="GO" id="GO:0005886">
    <property type="term" value="C:plasma membrane"/>
    <property type="evidence" value="ECO:0007669"/>
    <property type="project" value="UniProtKB-SubCell"/>
</dbReference>
<keyword evidence="5" id="KW-0813">Transport</keyword>
<organism evidence="14 15">
    <name type="scientific">Ruminococcus flavefaciens</name>
    <dbReference type="NCBI Taxonomy" id="1265"/>
    <lineage>
        <taxon>Bacteria</taxon>
        <taxon>Bacillati</taxon>
        <taxon>Bacillota</taxon>
        <taxon>Clostridia</taxon>
        <taxon>Eubacteriales</taxon>
        <taxon>Oscillospiraceae</taxon>
        <taxon>Ruminococcus</taxon>
    </lineage>
</organism>
<evidence type="ECO:0000256" key="13">
    <source>
        <dbReference type="SAM" id="Phobius"/>
    </source>
</evidence>
<protein>
    <recommendedName>
        <fullName evidence="4">Probable multidrug resistance protein NorM</fullName>
    </recommendedName>
    <alternativeName>
        <fullName evidence="12">Multidrug-efflux transporter</fullName>
    </alternativeName>
</protein>
<gene>
    <name evidence="14" type="ORF">SAMN02910280_1253</name>
</gene>